<accession>A0ABT7MQA7</accession>
<keyword evidence="4 5" id="KW-0418">Kinase</keyword>
<comment type="catalytic activity">
    <reaction evidence="5">
        <text>N(tele)-phospho-L-histidyl/L-threonyl-[pyruvate, phosphate dikinase] + ADP = N(tele)-phospho-L-histidyl/O-phospho-L-threonyl-[pyruvate, phosphate dikinase] + AMP + H(+)</text>
        <dbReference type="Rhea" id="RHEA:43692"/>
        <dbReference type="Rhea" id="RHEA-COMP:10650"/>
        <dbReference type="Rhea" id="RHEA-COMP:10651"/>
        <dbReference type="ChEBI" id="CHEBI:15378"/>
        <dbReference type="ChEBI" id="CHEBI:30013"/>
        <dbReference type="ChEBI" id="CHEBI:61977"/>
        <dbReference type="ChEBI" id="CHEBI:83586"/>
        <dbReference type="ChEBI" id="CHEBI:456215"/>
        <dbReference type="ChEBI" id="CHEBI:456216"/>
        <dbReference type="EC" id="2.7.11.32"/>
    </reaction>
</comment>
<organism evidence="6 7">
    <name type="scientific">Exiguobacterium mexicanum</name>
    <dbReference type="NCBI Taxonomy" id="340146"/>
    <lineage>
        <taxon>Bacteria</taxon>
        <taxon>Bacillati</taxon>
        <taxon>Bacillota</taxon>
        <taxon>Bacilli</taxon>
        <taxon>Bacillales</taxon>
        <taxon>Bacillales Family XII. Incertae Sedis</taxon>
        <taxon>Exiguobacterium</taxon>
    </lineage>
</organism>
<comment type="catalytic activity">
    <reaction evidence="5">
        <text>N(tele)-phospho-L-histidyl/O-phospho-L-threonyl-[pyruvate, phosphate dikinase] + phosphate + H(+) = N(tele)-phospho-L-histidyl/L-threonyl-[pyruvate, phosphate dikinase] + diphosphate</text>
        <dbReference type="Rhea" id="RHEA:43696"/>
        <dbReference type="Rhea" id="RHEA-COMP:10650"/>
        <dbReference type="Rhea" id="RHEA-COMP:10651"/>
        <dbReference type="ChEBI" id="CHEBI:15378"/>
        <dbReference type="ChEBI" id="CHEBI:30013"/>
        <dbReference type="ChEBI" id="CHEBI:33019"/>
        <dbReference type="ChEBI" id="CHEBI:43474"/>
        <dbReference type="ChEBI" id="CHEBI:61977"/>
        <dbReference type="ChEBI" id="CHEBI:83586"/>
        <dbReference type="EC" id="2.7.4.27"/>
    </reaction>
</comment>
<evidence type="ECO:0000256" key="4">
    <source>
        <dbReference type="ARBA" id="ARBA00022777"/>
    </source>
</evidence>
<evidence type="ECO:0000313" key="7">
    <source>
        <dbReference type="Proteomes" id="UP001230807"/>
    </source>
</evidence>
<dbReference type="NCBIfam" id="NF003742">
    <property type="entry name" value="PRK05339.1"/>
    <property type="match status" value="1"/>
</dbReference>
<comment type="similarity">
    <text evidence="5">Belongs to the pyruvate, phosphate/water dikinase regulatory protein family. PDRP subfamily.</text>
</comment>
<dbReference type="RefSeq" id="WP_214831869.1">
    <property type="nucleotide sequence ID" value="NZ_CP183077.1"/>
</dbReference>
<keyword evidence="7" id="KW-1185">Reference proteome</keyword>
<dbReference type="PANTHER" id="PTHR31756">
    <property type="entry name" value="PYRUVATE, PHOSPHATE DIKINASE REGULATORY PROTEIN 1, CHLOROPLASTIC"/>
    <property type="match status" value="1"/>
</dbReference>
<dbReference type="PANTHER" id="PTHR31756:SF3">
    <property type="entry name" value="PYRUVATE, PHOSPHATE DIKINASE REGULATORY PROTEIN 1, CHLOROPLASTIC"/>
    <property type="match status" value="1"/>
</dbReference>
<protein>
    <recommendedName>
        <fullName evidence="5">Putative pyruvate, phosphate dikinase regulatory protein</fullName>
        <shortName evidence="5">PPDK regulatory protein</shortName>
        <ecNumber evidence="5">2.7.11.32</ecNumber>
        <ecNumber evidence="5">2.7.4.27</ecNumber>
    </recommendedName>
</protein>
<keyword evidence="3 5" id="KW-0547">Nucleotide-binding</keyword>
<gene>
    <name evidence="6" type="ORF">QR695_10285</name>
</gene>
<dbReference type="InterPro" id="IPR026565">
    <property type="entry name" value="PPDK_reg"/>
</dbReference>
<name>A0ABT7MQA7_9BACL</name>
<feature type="binding site" evidence="5">
    <location>
        <begin position="161"/>
        <end position="168"/>
    </location>
    <ligand>
        <name>ADP</name>
        <dbReference type="ChEBI" id="CHEBI:456216"/>
    </ligand>
</feature>
<keyword evidence="1 5" id="KW-0723">Serine/threonine-protein kinase</keyword>
<comment type="caution">
    <text evidence="6">The sequence shown here is derived from an EMBL/GenBank/DDBJ whole genome shotgun (WGS) entry which is preliminary data.</text>
</comment>
<evidence type="ECO:0000313" key="6">
    <source>
        <dbReference type="EMBL" id="MDL5377391.1"/>
    </source>
</evidence>
<dbReference type="EC" id="2.7.11.32" evidence="5"/>
<evidence type="ECO:0000256" key="2">
    <source>
        <dbReference type="ARBA" id="ARBA00022679"/>
    </source>
</evidence>
<comment type="function">
    <text evidence="5">Bifunctional serine/threonine kinase and phosphorylase involved in the regulation of the pyruvate, phosphate dikinase (PPDK) by catalyzing its phosphorylation/dephosphorylation.</text>
</comment>
<dbReference type="GO" id="GO:0016740">
    <property type="term" value="F:transferase activity"/>
    <property type="evidence" value="ECO:0007669"/>
    <property type="project" value="UniProtKB-KW"/>
</dbReference>
<evidence type="ECO:0000256" key="5">
    <source>
        <dbReference type="HAMAP-Rule" id="MF_00921"/>
    </source>
</evidence>
<dbReference type="Proteomes" id="UP001230807">
    <property type="component" value="Unassembled WGS sequence"/>
</dbReference>
<dbReference type="Pfam" id="PF03618">
    <property type="entry name" value="Kinase-PPPase"/>
    <property type="match status" value="1"/>
</dbReference>
<dbReference type="InterPro" id="IPR005177">
    <property type="entry name" value="Kinase-pyrophosphorylase"/>
</dbReference>
<dbReference type="EMBL" id="JASWER010000007">
    <property type="protein sequence ID" value="MDL5377391.1"/>
    <property type="molecule type" value="Genomic_DNA"/>
</dbReference>
<reference evidence="6 7" key="1">
    <citation type="submission" date="2023-06" db="EMBL/GenBank/DDBJ databases">
        <title>Influencing factors and mechanism of Cr(VI) reduction by facultative anaerobic Exiguobacterium sp. PY14.</title>
        <authorList>
            <person name="Zou L."/>
        </authorList>
    </citation>
    <scope>NUCLEOTIDE SEQUENCE [LARGE SCALE GENOMIC DNA]</scope>
    <source>
        <strain evidence="6 7">PY14</strain>
    </source>
</reference>
<sequence>MSRSEEESGLTLTQKQLVFVVSDSVGETCELVVRAASIQFHENAIETLRIPFVEDGQTIHDVVTQARAQGAVIAFTLVNEEHRSLLVRLGQEYGVKTVDLLGDLLDVLAGKLGESPREKPGLIYRLDEDYFRKIEAMEFAVKYDDGRDPRGLKKADIVLVGVSRTSKTPLSQYLALKRYKVANVPLVPESRPPEELFELPPDKCVGLIISPDKLISIRMERLKSLGLKPEADYAQLERINRELEYARGIYERIGCEVIDVTNKAVEETAGIILRMLDQSKED</sequence>
<keyword evidence="6" id="KW-0670">Pyruvate</keyword>
<evidence type="ECO:0000256" key="3">
    <source>
        <dbReference type="ARBA" id="ARBA00022741"/>
    </source>
</evidence>
<dbReference type="HAMAP" id="MF_00921">
    <property type="entry name" value="PDRP"/>
    <property type="match status" value="1"/>
</dbReference>
<keyword evidence="2 5" id="KW-0808">Transferase</keyword>
<proteinExistence type="inferred from homology"/>
<dbReference type="EC" id="2.7.4.27" evidence="5"/>
<evidence type="ECO:0000256" key="1">
    <source>
        <dbReference type="ARBA" id="ARBA00022527"/>
    </source>
</evidence>